<feature type="transmembrane region" description="Helical" evidence="1">
    <location>
        <begin position="270"/>
        <end position="290"/>
    </location>
</feature>
<dbReference type="Proteomes" id="UP000727962">
    <property type="component" value="Unassembled WGS sequence"/>
</dbReference>
<feature type="transmembrane region" description="Helical" evidence="1">
    <location>
        <begin position="247"/>
        <end position="264"/>
    </location>
</feature>
<feature type="transmembrane region" description="Helical" evidence="1">
    <location>
        <begin position="302"/>
        <end position="325"/>
    </location>
</feature>
<evidence type="ECO:0000313" key="3">
    <source>
        <dbReference type="EMBL" id="MBI1756178.1"/>
    </source>
</evidence>
<keyword evidence="1" id="KW-0812">Transmembrane</keyword>
<feature type="transmembrane region" description="Helical" evidence="1">
    <location>
        <begin position="12"/>
        <end position="33"/>
    </location>
</feature>
<evidence type="ECO:0000256" key="1">
    <source>
        <dbReference type="SAM" id="Phobius"/>
    </source>
</evidence>
<keyword evidence="1" id="KW-0472">Membrane</keyword>
<comment type="caution">
    <text evidence="3">The sequence shown here is derived from an EMBL/GenBank/DDBJ whole genome shotgun (WGS) entry which is preliminary data.</text>
</comment>
<organism evidence="3 4">
    <name type="scientific">Fimbriimonas ginsengisoli</name>
    <dbReference type="NCBI Taxonomy" id="1005039"/>
    <lineage>
        <taxon>Bacteria</taxon>
        <taxon>Bacillati</taxon>
        <taxon>Armatimonadota</taxon>
        <taxon>Fimbriimonadia</taxon>
        <taxon>Fimbriimonadales</taxon>
        <taxon>Fimbriimonadaceae</taxon>
        <taxon>Fimbriimonas</taxon>
    </lineage>
</organism>
<feature type="transmembrane region" description="Helical" evidence="1">
    <location>
        <begin position="176"/>
        <end position="197"/>
    </location>
</feature>
<dbReference type="EMBL" id="JACOSL010000025">
    <property type="protein sequence ID" value="MBI1756178.1"/>
    <property type="molecule type" value="Genomic_DNA"/>
</dbReference>
<dbReference type="InterPro" id="IPR002656">
    <property type="entry name" value="Acyl_transf_3_dom"/>
</dbReference>
<feature type="transmembrane region" description="Helical" evidence="1">
    <location>
        <begin position="95"/>
        <end position="128"/>
    </location>
</feature>
<evidence type="ECO:0000259" key="2">
    <source>
        <dbReference type="Pfam" id="PF01757"/>
    </source>
</evidence>
<gene>
    <name evidence="3" type="ORF">HYR64_03625</name>
</gene>
<feature type="transmembrane region" description="Helical" evidence="1">
    <location>
        <begin position="53"/>
        <end position="74"/>
    </location>
</feature>
<keyword evidence="3" id="KW-0808">Transferase</keyword>
<dbReference type="PANTHER" id="PTHR23028">
    <property type="entry name" value="ACETYLTRANSFERASE"/>
    <property type="match status" value="1"/>
</dbReference>
<sequence>MSVRVGGRHLPALTSLRFFAALHVVLHHHAWLAARQQSTRAGLTGAVFNAVDVGFVAVSFFFVLSGFILAYTYLPQVERGSFSPRGFWLARFARLYPAYFVSLLPGIGFVAAVVTTSGVGFGALLVATKFTMLHAWLPSTARGWNDPTWSLSVEALFYALFPLIVVGVARLPRRGLLPALLGAAFLVFAVCALRAWMDARGIGGLRPEEIDRLFARLPLARLPEFLVGVLLGRHFLESPLSARRAQLGLYGWGALVLVGLAFSRSIPGSLMGSGALLVPFAGLVFCAASADGPMIRLLSARWMVLLGEASYSVYLFHVPVHSLLVRVWRPGLGPLEYGAGLIVDVLAVVLVSIAVYLLVEVPGRRWIRARWGHLPARAVAE</sequence>
<evidence type="ECO:0000313" key="4">
    <source>
        <dbReference type="Proteomes" id="UP000727962"/>
    </source>
</evidence>
<dbReference type="PANTHER" id="PTHR23028:SF53">
    <property type="entry name" value="ACYL_TRANSF_3 DOMAIN-CONTAINING PROTEIN"/>
    <property type="match status" value="1"/>
</dbReference>
<dbReference type="Pfam" id="PF01757">
    <property type="entry name" value="Acyl_transf_3"/>
    <property type="match status" value="1"/>
</dbReference>
<reference evidence="3" key="1">
    <citation type="submission" date="2020-07" db="EMBL/GenBank/DDBJ databases">
        <title>Huge and variable diversity of episymbiotic CPR bacteria and DPANN archaea in groundwater ecosystems.</title>
        <authorList>
            <person name="He C.Y."/>
            <person name="Keren R."/>
            <person name="Whittaker M."/>
            <person name="Farag I.F."/>
            <person name="Doudna J."/>
            <person name="Cate J.H.D."/>
            <person name="Banfield J.F."/>
        </authorList>
    </citation>
    <scope>NUCLEOTIDE SEQUENCE</scope>
    <source>
        <strain evidence="3">NC_groundwater_17_Pr7_B-0.1um_64_12</strain>
    </source>
</reference>
<protein>
    <submittedName>
        <fullName evidence="3">Acyltransferase</fullName>
    </submittedName>
</protein>
<feature type="transmembrane region" description="Helical" evidence="1">
    <location>
        <begin position="337"/>
        <end position="359"/>
    </location>
</feature>
<keyword evidence="1" id="KW-1133">Transmembrane helix</keyword>
<keyword evidence="3" id="KW-0012">Acyltransferase</keyword>
<feature type="transmembrane region" description="Helical" evidence="1">
    <location>
        <begin position="148"/>
        <end position="169"/>
    </location>
</feature>
<name>A0A931PT77_FIMGI</name>
<feature type="domain" description="Acyltransferase 3" evidence="2">
    <location>
        <begin position="12"/>
        <end position="355"/>
    </location>
</feature>
<dbReference type="GO" id="GO:0016747">
    <property type="term" value="F:acyltransferase activity, transferring groups other than amino-acyl groups"/>
    <property type="evidence" value="ECO:0007669"/>
    <property type="project" value="InterPro"/>
</dbReference>
<dbReference type="AlphaFoldDB" id="A0A931PT77"/>
<dbReference type="InterPro" id="IPR050879">
    <property type="entry name" value="Acyltransferase_3"/>
</dbReference>
<dbReference type="GO" id="GO:0016020">
    <property type="term" value="C:membrane"/>
    <property type="evidence" value="ECO:0007669"/>
    <property type="project" value="TreeGrafter"/>
</dbReference>
<accession>A0A931PT77</accession>
<proteinExistence type="predicted"/>
<dbReference type="GO" id="GO:0009103">
    <property type="term" value="P:lipopolysaccharide biosynthetic process"/>
    <property type="evidence" value="ECO:0007669"/>
    <property type="project" value="TreeGrafter"/>
</dbReference>